<evidence type="ECO:0000256" key="1">
    <source>
        <dbReference type="SAM" id="Phobius"/>
    </source>
</evidence>
<keyword evidence="1" id="KW-0472">Membrane</keyword>
<evidence type="ECO:0000313" key="3">
    <source>
        <dbReference type="Proteomes" id="UP000004016"/>
    </source>
</evidence>
<comment type="caution">
    <text evidence="2">The sequence shown here is derived from an EMBL/GenBank/DDBJ whole genome shotgun (WGS) entry which is preliminary data.</text>
</comment>
<dbReference type="Pfam" id="PF06949">
    <property type="entry name" value="DUF1292"/>
    <property type="match status" value="1"/>
</dbReference>
<keyword evidence="1" id="KW-0812">Transmembrane</keyword>
<gene>
    <name evidence="2" type="ORF">DORLON_00736</name>
</gene>
<proteinExistence type="predicted"/>
<feature type="transmembrane region" description="Helical" evidence="1">
    <location>
        <begin position="6"/>
        <end position="34"/>
    </location>
</feature>
<dbReference type="eggNOG" id="ENOG5032YNK">
    <property type="taxonomic scope" value="Bacteria"/>
</dbReference>
<protein>
    <recommendedName>
        <fullName evidence="4">DUF1292 domain-containing protein</fullName>
    </recommendedName>
</protein>
<evidence type="ECO:0008006" key="4">
    <source>
        <dbReference type="Google" id="ProtNLM"/>
    </source>
</evidence>
<keyword evidence="1" id="KW-1133">Transmembrane helix</keyword>
<sequence>MLLFLLIIALHTATFYNIFVCLTTIILLFIAFFVKVKISFKISKGDYDMSDTKETEGYTTVELTLDNDEVIECAILTVYEAAGKEYIALLPLDENLEPNEAGDVYLYQYNETEDGEPDLGNIEDDEEYEIAADAFDEWMDSQEFDESDIEE</sequence>
<organism evidence="2 3">
    <name type="scientific">Dorea longicatena DSM 13814</name>
    <dbReference type="NCBI Taxonomy" id="411462"/>
    <lineage>
        <taxon>Bacteria</taxon>
        <taxon>Bacillati</taxon>
        <taxon>Bacillota</taxon>
        <taxon>Clostridia</taxon>
        <taxon>Lachnospirales</taxon>
        <taxon>Lachnospiraceae</taxon>
        <taxon>Dorea</taxon>
    </lineage>
</organism>
<dbReference type="EMBL" id="AAXB02000002">
    <property type="protein sequence ID" value="EDM64055.1"/>
    <property type="molecule type" value="Genomic_DNA"/>
</dbReference>
<reference evidence="2 3" key="2">
    <citation type="submission" date="2007-04" db="EMBL/GenBank/DDBJ databases">
        <title>Draft genome sequence of Dorea longicatena (DSM 13814).</title>
        <authorList>
            <person name="Sudarsanam P."/>
            <person name="Ley R."/>
            <person name="Guruge J."/>
            <person name="Turnbaugh P.J."/>
            <person name="Mahowald M."/>
            <person name="Liep D."/>
            <person name="Gordon J."/>
        </authorList>
    </citation>
    <scope>NUCLEOTIDE SEQUENCE [LARGE SCALE GENOMIC DNA]</scope>
    <source>
        <strain evidence="2 3">DSM 13814</strain>
    </source>
</reference>
<accession>A6BEL7</accession>
<evidence type="ECO:0000313" key="2">
    <source>
        <dbReference type="EMBL" id="EDM64055.1"/>
    </source>
</evidence>
<dbReference type="Proteomes" id="UP000004016">
    <property type="component" value="Unassembled WGS sequence"/>
</dbReference>
<name>A6BEL7_9FIRM</name>
<dbReference type="HOGENOM" id="CLU_1728487_0_0_9"/>
<dbReference type="AlphaFoldDB" id="A6BEL7"/>
<reference evidence="2 3" key="1">
    <citation type="submission" date="2007-03" db="EMBL/GenBank/DDBJ databases">
        <authorList>
            <person name="Fulton L."/>
            <person name="Clifton S."/>
            <person name="Fulton B."/>
            <person name="Xu J."/>
            <person name="Minx P."/>
            <person name="Pepin K.H."/>
            <person name="Johnson M."/>
            <person name="Thiruvilangam P."/>
            <person name="Bhonagiri V."/>
            <person name="Nash W.E."/>
            <person name="Mardis E.R."/>
            <person name="Wilson R.K."/>
        </authorList>
    </citation>
    <scope>NUCLEOTIDE SEQUENCE [LARGE SCALE GENOMIC DNA]</scope>
    <source>
        <strain evidence="2 3">DSM 13814</strain>
    </source>
</reference>
<dbReference type="InterPro" id="IPR009711">
    <property type="entry name" value="UPF0473"/>
</dbReference>